<dbReference type="InterPro" id="IPR024752">
    <property type="entry name" value="Myb/SANT-like_dom"/>
</dbReference>
<dbReference type="AlphaFoldDB" id="A0A200Q9L7"/>
<dbReference type="PANTHER" id="PTHR46929">
    <property type="entry name" value="EXPRESSED PROTEIN"/>
    <property type="match status" value="1"/>
</dbReference>
<gene>
    <name evidence="3" type="ORF">BVC80_1119g1</name>
</gene>
<dbReference type="Pfam" id="PF12776">
    <property type="entry name" value="Myb_DNA-bind_3"/>
    <property type="match status" value="1"/>
</dbReference>
<dbReference type="InParanoid" id="A0A200Q9L7"/>
<feature type="compositionally biased region" description="Polar residues" evidence="1">
    <location>
        <begin position="1"/>
        <end position="22"/>
    </location>
</feature>
<keyword evidence="4" id="KW-1185">Reference proteome</keyword>
<dbReference type="OMA" id="ENENTWN"/>
<dbReference type="PANTHER" id="PTHR46929:SF33">
    <property type="entry name" value="L10-INTERACTING MYB DOMAIN-CONTAINING PROTEIN-LIKE ISOFORM X1"/>
    <property type="match status" value="1"/>
</dbReference>
<dbReference type="EMBL" id="MVGT01002642">
    <property type="protein sequence ID" value="OVA07087.1"/>
    <property type="molecule type" value="Genomic_DNA"/>
</dbReference>
<reference evidence="3 4" key="1">
    <citation type="journal article" date="2017" name="Mol. Plant">
        <title>The Genome of Medicinal Plant Macleaya cordata Provides New Insights into Benzylisoquinoline Alkaloids Metabolism.</title>
        <authorList>
            <person name="Liu X."/>
            <person name="Liu Y."/>
            <person name="Huang P."/>
            <person name="Ma Y."/>
            <person name="Qing Z."/>
            <person name="Tang Q."/>
            <person name="Cao H."/>
            <person name="Cheng P."/>
            <person name="Zheng Y."/>
            <person name="Yuan Z."/>
            <person name="Zhou Y."/>
            <person name="Liu J."/>
            <person name="Tang Z."/>
            <person name="Zhuo Y."/>
            <person name="Zhang Y."/>
            <person name="Yu L."/>
            <person name="Huang J."/>
            <person name="Yang P."/>
            <person name="Peng Q."/>
            <person name="Zhang J."/>
            <person name="Jiang W."/>
            <person name="Zhang Z."/>
            <person name="Lin K."/>
            <person name="Ro D.K."/>
            <person name="Chen X."/>
            <person name="Xiong X."/>
            <person name="Shang Y."/>
            <person name="Huang S."/>
            <person name="Zeng J."/>
        </authorList>
    </citation>
    <scope>NUCLEOTIDE SEQUENCE [LARGE SCALE GENOMIC DNA]</scope>
    <source>
        <strain evidence="4">cv. BLH2017</strain>
        <tissue evidence="3">Root</tissue>
    </source>
</reference>
<evidence type="ECO:0000313" key="3">
    <source>
        <dbReference type="EMBL" id="OVA07087.1"/>
    </source>
</evidence>
<evidence type="ECO:0000256" key="1">
    <source>
        <dbReference type="SAM" id="MobiDB-lite"/>
    </source>
</evidence>
<name>A0A200Q9L7_MACCD</name>
<organism evidence="3 4">
    <name type="scientific">Macleaya cordata</name>
    <name type="common">Five-seeded plume-poppy</name>
    <name type="synonym">Bocconia cordata</name>
    <dbReference type="NCBI Taxonomy" id="56857"/>
    <lineage>
        <taxon>Eukaryota</taxon>
        <taxon>Viridiplantae</taxon>
        <taxon>Streptophyta</taxon>
        <taxon>Embryophyta</taxon>
        <taxon>Tracheophyta</taxon>
        <taxon>Spermatophyta</taxon>
        <taxon>Magnoliopsida</taxon>
        <taxon>Ranunculales</taxon>
        <taxon>Papaveraceae</taxon>
        <taxon>Papaveroideae</taxon>
        <taxon>Macleaya</taxon>
    </lineage>
</organism>
<sequence>MDSDSPNNQIPTNSQTGRTSWNPPMDRCFIDLMVEKVQEGHLQDGQFSKTAWKHIVDTFNAKFGTNYNRKILRNRQKTLKKNYNAIKNLLEVSGFGWDPVREVVKAEDSVWADYLKVC</sequence>
<comment type="caution">
    <text evidence="3">The sequence shown here is derived from an EMBL/GenBank/DDBJ whole genome shotgun (WGS) entry which is preliminary data.</text>
</comment>
<dbReference type="Proteomes" id="UP000195402">
    <property type="component" value="Unassembled WGS sequence"/>
</dbReference>
<evidence type="ECO:0000259" key="2">
    <source>
        <dbReference type="Pfam" id="PF12776"/>
    </source>
</evidence>
<feature type="region of interest" description="Disordered" evidence="1">
    <location>
        <begin position="1"/>
        <end position="24"/>
    </location>
</feature>
<dbReference type="OrthoDB" id="1937145at2759"/>
<evidence type="ECO:0000313" key="4">
    <source>
        <dbReference type="Proteomes" id="UP000195402"/>
    </source>
</evidence>
<feature type="domain" description="Myb/SANT-like" evidence="2">
    <location>
        <begin position="20"/>
        <end position="114"/>
    </location>
</feature>
<protein>
    <submittedName>
        <fullName evidence="3">Myb/SANT-like domain</fullName>
    </submittedName>
</protein>
<proteinExistence type="predicted"/>
<accession>A0A200Q9L7</accession>